<evidence type="ECO:0000313" key="3">
    <source>
        <dbReference type="Proteomes" id="UP000237105"/>
    </source>
</evidence>
<keyword evidence="3" id="KW-1185">Reference proteome</keyword>
<comment type="caution">
    <text evidence="2">The sequence shown here is derived from an EMBL/GenBank/DDBJ whole genome shotgun (WGS) entry which is preliminary data.</text>
</comment>
<gene>
    <name evidence="2" type="ORF">PanWU01x14_041460</name>
</gene>
<name>A0A2P5DQG6_PARAD</name>
<protein>
    <submittedName>
        <fullName evidence="2">Uncharacterized protein</fullName>
    </submittedName>
</protein>
<sequence>MAVRNHEMDYGFRSSSVCAIDGGAGVRARDRARGGRALHNTLYYFQYFAPFYKNPSSLIGTSETESRPSFVSEQAASSVSSV</sequence>
<feature type="compositionally biased region" description="Low complexity" evidence="1">
    <location>
        <begin position="69"/>
        <end position="82"/>
    </location>
</feature>
<feature type="region of interest" description="Disordered" evidence="1">
    <location>
        <begin position="60"/>
        <end position="82"/>
    </location>
</feature>
<evidence type="ECO:0000313" key="2">
    <source>
        <dbReference type="EMBL" id="PON75521.1"/>
    </source>
</evidence>
<accession>A0A2P5DQG6</accession>
<dbReference type="Proteomes" id="UP000237105">
    <property type="component" value="Unassembled WGS sequence"/>
</dbReference>
<organism evidence="2 3">
    <name type="scientific">Parasponia andersonii</name>
    <name type="common">Sponia andersonii</name>
    <dbReference type="NCBI Taxonomy" id="3476"/>
    <lineage>
        <taxon>Eukaryota</taxon>
        <taxon>Viridiplantae</taxon>
        <taxon>Streptophyta</taxon>
        <taxon>Embryophyta</taxon>
        <taxon>Tracheophyta</taxon>
        <taxon>Spermatophyta</taxon>
        <taxon>Magnoliopsida</taxon>
        <taxon>eudicotyledons</taxon>
        <taxon>Gunneridae</taxon>
        <taxon>Pentapetalae</taxon>
        <taxon>rosids</taxon>
        <taxon>fabids</taxon>
        <taxon>Rosales</taxon>
        <taxon>Cannabaceae</taxon>
        <taxon>Parasponia</taxon>
    </lineage>
</organism>
<dbReference type="EMBL" id="JXTB01000023">
    <property type="protein sequence ID" value="PON75521.1"/>
    <property type="molecule type" value="Genomic_DNA"/>
</dbReference>
<dbReference type="AlphaFoldDB" id="A0A2P5DQG6"/>
<dbReference type="OrthoDB" id="10448903at2759"/>
<evidence type="ECO:0000256" key="1">
    <source>
        <dbReference type="SAM" id="MobiDB-lite"/>
    </source>
</evidence>
<proteinExistence type="predicted"/>
<reference evidence="3" key="1">
    <citation type="submission" date="2016-06" db="EMBL/GenBank/DDBJ databases">
        <title>Parallel loss of symbiosis genes in relatives of nitrogen-fixing non-legume Parasponia.</title>
        <authorList>
            <person name="Van Velzen R."/>
            <person name="Holmer R."/>
            <person name="Bu F."/>
            <person name="Rutten L."/>
            <person name="Van Zeijl A."/>
            <person name="Liu W."/>
            <person name="Santuari L."/>
            <person name="Cao Q."/>
            <person name="Sharma T."/>
            <person name="Shen D."/>
            <person name="Roswanjaya Y."/>
            <person name="Wardhani T."/>
            <person name="Kalhor M.S."/>
            <person name="Jansen J."/>
            <person name="Van den Hoogen J."/>
            <person name="Gungor B."/>
            <person name="Hartog M."/>
            <person name="Hontelez J."/>
            <person name="Verver J."/>
            <person name="Yang W.-C."/>
            <person name="Schijlen E."/>
            <person name="Repin R."/>
            <person name="Schilthuizen M."/>
            <person name="Schranz E."/>
            <person name="Heidstra R."/>
            <person name="Miyata K."/>
            <person name="Fedorova E."/>
            <person name="Kohlen W."/>
            <person name="Bisseling T."/>
            <person name="Smit S."/>
            <person name="Geurts R."/>
        </authorList>
    </citation>
    <scope>NUCLEOTIDE SEQUENCE [LARGE SCALE GENOMIC DNA]</scope>
    <source>
        <strain evidence="3">cv. WU1-14</strain>
    </source>
</reference>